<sequence>MSESTNIPIQVIDTPIMLFDGTTVSKATAGAAAAVLLMPNGRRYTVSQFLSKATQEEADYQGLIIGLQKAQKLGIRKLEIKGDSQAIFYQIKGLAKAQEPPIQRLHEQVIKLINRFEKISFELIAPEQNRSAITAVNRCIAEALGRESPSNTTSSKAASITPNVTRLIKLGSNARDEDYKNLTPEDDDFSSKSLAQLRQLVPNSIRDEIALYWDGQDDHLTEIYRWYLRGLSPDMAIRKVQIDTDNKEPKQEEEKLPWEGELLVNSDLESPAFEPVNPFISSPKSDSLEITETPDLIFPFTEETEEDEDLPPMDESGTSPQPQAVPADSTLNKPEPSLITLIGDYSKDTLPSDAKVMHIVELVRNLSLEEKTLLVQELVKSGELVNLMLKAIAEQMSSGQG</sequence>
<gene>
    <name evidence="3" type="ordered locus">Cyan7822_2656</name>
</gene>
<evidence type="ECO:0000313" key="4">
    <source>
        <dbReference type="Proteomes" id="UP000008206"/>
    </source>
</evidence>
<dbReference type="Proteomes" id="UP000008206">
    <property type="component" value="Chromosome"/>
</dbReference>
<dbReference type="RefSeq" id="WP_013322729.1">
    <property type="nucleotide sequence ID" value="NC_014501.1"/>
</dbReference>
<feature type="domain" description="RNase H type-1" evidence="2">
    <location>
        <begin position="19"/>
        <end position="139"/>
    </location>
</feature>
<dbReference type="HOGENOM" id="CLU_686465_0_0_3"/>
<dbReference type="EMBL" id="CP002198">
    <property type="protein sequence ID" value="ADN14624.1"/>
    <property type="molecule type" value="Genomic_DNA"/>
</dbReference>
<dbReference type="PANTHER" id="PTHR48475:SF1">
    <property type="entry name" value="RNASE H TYPE-1 DOMAIN-CONTAINING PROTEIN"/>
    <property type="match status" value="1"/>
</dbReference>
<feature type="compositionally biased region" description="Acidic residues" evidence="1">
    <location>
        <begin position="303"/>
        <end position="312"/>
    </location>
</feature>
<accession>E0UJY8</accession>
<dbReference type="Pfam" id="PF13456">
    <property type="entry name" value="RVT_3"/>
    <property type="match status" value="1"/>
</dbReference>
<protein>
    <submittedName>
        <fullName evidence="3">Ribonuclease HI-like protein</fullName>
    </submittedName>
</protein>
<dbReference type="GO" id="GO:0003676">
    <property type="term" value="F:nucleic acid binding"/>
    <property type="evidence" value="ECO:0007669"/>
    <property type="project" value="InterPro"/>
</dbReference>
<dbReference type="InterPro" id="IPR036397">
    <property type="entry name" value="RNaseH_sf"/>
</dbReference>
<dbReference type="STRING" id="497965.Cyan7822_2656"/>
<reference evidence="4" key="1">
    <citation type="journal article" date="2011" name="MBio">
        <title>Novel metabolic attributes of the genus Cyanothece, comprising a group of unicellular nitrogen-fixing Cyanobacteria.</title>
        <authorList>
            <person name="Bandyopadhyay A."/>
            <person name="Elvitigala T."/>
            <person name="Welsh E."/>
            <person name="Stockel J."/>
            <person name="Liberton M."/>
            <person name="Min H."/>
            <person name="Sherman L.A."/>
            <person name="Pakrasi H.B."/>
        </authorList>
    </citation>
    <scope>NUCLEOTIDE SEQUENCE [LARGE SCALE GENOMIC DNA]</scope>
    <source>
        <strain evidence="4">PCC 7822</strain>
    </source>
</reference>
<dbReference type="GO" id="GO:0004523">
    <property type="term" value="F:RNA-DNA hybrid ribonuclease activity"/>
    <property type="evidence" value="ECO:0007669"/>
    <property type="project" value="InterPro"/>
</dbReference>
<dbReference type="KEGG" id="cyj:Cyan7822_2656"/>
<evidence type="ECO:0000313" key="3">
    <source>
        <dbReference type="EMBL" id="ADN14624.1"/>
    </source>
</evidence>
<evidence type="ECO:0000259" key="2">
    <source>
        <dbReference type="Pfam" id="PF13456"/>
    </source>
</evidence>
<proteinExistence type="predicted"/>
<dbReference type="InterPro" id="IPR012337">
    <property type="entry name" value="RNaseH-like_sf"/>
</dbReference>
<dbReference type="CDD" id="cd09279">
    <property type="entry name" value="RNase_HI_like"/>
    <property type="match status" value="1"/>
</dbReference>
<dbReference type="Gene3D" id="3.30.420.10">
    <property type="entry name" value="Ribonuclease H-like superfamily/Ribonuclease H"/>
    <property type="match status" value="1"/>
</dbReference>
<dbReference type="OrthoDB" id="421148at2"/>
<evidence type="ECO:0000256" key="1">
    <source>
        <dbReference type="SAM" id="MobiDB-lite"/>
    </source>
</evidence>
<organism evidence="3 4">
    <name type="scientific">Gloeothece verrucosa (strain PCC 7822)</name>
    <name type="common">Cyanothece sp. (strain PCC 7822)</name>
    <dbReference type="NCBI Taxonomy" id="497965"/>
    <lineage>
        <taxon>Bacteria</taxon>
        <taxon>Bacillati</taxon>
        <taxon>Cyanobacteriota</taxon>
        <taxon>Cyanophyceae</taxon>
        <taxon>Oscillatoriophycideae</taxon>
        <taxon>Chroococcales</taxon>
        <taxon>Aphanothecaceae</taxon>
        <taxon>Gloeothece</taxon>
        <taxon>Gloeothece verrucosa</taxon>
    </lineage>
</organism>
<dbReference type="SUPFAM" id="SSF53098">
    <property type="entry name" value="Ribonuclease H-like"/>
    <property type="match status" value="1"/>
</dbReference>
<dbReference type="AlphaFoldDB" id="E0UJY8"/>
<feature type="region of interest" description="Disordered" evidence="1">
    <location>
        <begin position="303"/>
        <end position="335"/>
    </location>
</feature>
<dbReference type="InterPro" id="IPR002156">
    <property type="entry name" value="RNaseH_domain"/>
</dbReference>
<keyword evidence="4" id="KW-1185">Reference proteome</keyword>
<name>E0UJY8_GLOV7</name>
<dbReference type="PANTHER" id="PTHR48475">
    <property type="entry name" value="RIBONUCLEASE H"/>
    <property type="match status" value="1"/>
</dbReference>
<dbReference type="eggNOG" id="COG0328">
    <property type="taxonomic scope" value="Bacteria"/>
</dbReference>